<dbReference type="AlphaFoldDB" id="A0A7W7RHU5"/>
<evidence type="ECO:0000313" key="2">
    <source>
        <dbReference type="Proteomes" id="UP000523007"/>
    </source>
</evidence>
<organism evidence="1 2">
    <name type="scientific">Lipingzhangella halophila</name>
    <dbReference type="NCBI Taxonomy" id="1783352"/>
    <lineage>
        <taxon>Bacteria</taxon>
        <taxon>Bacillati</taxon>
        <taxon>Actinomycetota</taxon>
        <taxon>Actinomycetes</taxon>
        <taxon>Streptosporangiales</taxon>
        <taxon>Nocardiopsidaceae</taxon>
        <taxon>Lipingzhangella</taxon>
    </lineage>
</organism>
<proteinExistence type="predicted"/>
<name>A0A7W7RHU5_9ACTN</name>
<evidence type="ECO:0000313" key="1">
    <source>
        <dbReference type="EMBL" id="MBB4931868.1"/>
    </source>
</evidence>
<reference evidence="1 2" key="1">
    <citation type="submission" date="2020-08" db="EMBL/GenBank/DDBJ databases">
        <title>Sequencing the genomes of 1000 actinobacteria strains.</title>
        <authorList>
            <person name="Klenk H.-P."/>
        </authorList>
    </citation>
    <scope>NUCLEOTIDE SEQUENCE [LARGE SCALE GENOMIC DNA]</scope>
    <source>
        <strain evidence="1 2">DSM 102030</strain>
    </source>
</reference>
<dbReference type="EMBL" id="JACHJT010000001">
    <property type="protein sequence ID" value="MBB4931868.1"/>
    <property type="molecule type" value="Genomic_DNA"/>
</dbReference>
<dbReference type="Proteomes" id="UP000523007">
    <property type="component" value="Unassembled WGS sequence"/>
</dbReference>
<comment type="caution">
    <text evidence="1">The sequence shown here is derived from an EMBL/GenBank/DDBJ whole genome shotgun (WGS) entry which is preliminary data.</text>
</comment>
<accession>A0A7W7RHU5</accession>
<dbReference type="RefSeq" id="WP_184578733.1">
    <property type="nucleotide sequence ID" value="NZ_JACHJT010000001.1"/>
</dbReference>
<gene>
    <name evidence="1" type="ORF">F4561_002688</name>
</gene>
<protein>
    <submittedName>
        <fullName evidence="1">Uncharacterized protein</fullName>
    </submittedName>
</protein>
<sequence length="70" mass="7951">MSRDPELARLRQRFPINSKVCTGPGLLDRGVHIVIGHDRMHRPFRRAVLVLKAPDGAITRGTPDMWRHAT</sequence>
<keyword evidence="2" id="KW-1185">Reference proteome</keyword>